<name>A0A839N8X1_9MICO</name>
<sequence length="175" mass="19179">MADMAEVTTNILLDAFTRVRDGLASQLDGLTADEVLWRPAPDANSIGWLAWHLTRVQDDHLADLGGVDQAWTGGDWSTRFALPYDDATVGYGQSSAEVGAFAVSDTSLLIGYHQAVYELTAQVLGMLQTPQDYERIVDERWDPPVTAAVRVVSVLGDITQHFGQLSYVKGLLDQR</sequence>
<dbReference type="InterPro" id="IPR034660">
    <property type="entry name" value="DinB/YfiT-like"/>
</dbReference>
<dbReference type="InterPro" id="IPR007061">
    <property type="entry name" value="MST-like"/>
</dbReference>
<organism evidence="1 2">
    <name type="scientific">Flexivirga oryzae</name>
    <dbReference type="NCBI Taxonomy" id="1794944"/>
    <lineage>
        <taxon>Bacteria</taxon>
        <taxon>Bacillati</taxon>
        <taxon>Actinomycetota</taxon>
        <taxon>Actinomycetes</taxon>
        <taxon>Micrococcales</taxon>
        <taxon>Dermacoccaceae</taxon>
        <taxon>Flexivirga</taxon>
    </lineage>
</organism>
<dbReference type="SUPFAM" id="SSF109854">
    <property type="entry name" value="DinB/YfiT-like putative metalloenzymes"/>
    <property type="match status" value="1"/>
</dbReference>
<dbReference type="Pfam" id="PF04978">
    <property type="entry name" value="MST"/>
    <property type="match status" value="1"/>
</dbReference>
<evidence type="ECO:0000313" key="2">
    <source>
        <dbReference type="Proteomes" id="UP000559182"/>
    </source>
</evidence>
<evidence type="ECO:0000313" key="1">
    <source>
        <dbReference type="EMBL" id="MBB2893259.1"/>
    </source>
</evidence>
<dbReference type="Proteomes" id="UP000559182">
    <property type="component" value="Unassembled WGS sequence"/>
</dbReference>
<gene>
    <name evidence="1" type="ORF">FHU39_003277</name>
</gene>
<dbReference type="AlphaFoldDB" id="A0A839N8X1"/>
<protein>
    <recommendedName>
        <fullName evidence="3">DUF664 domain-containing protein</fullName>
    </recommendedName>
</protein>
<proteinExistence type="predicted"/>
<evidence type="ECO:0008006" key="3">
    <source>
        <dbReference type="Google" id="ProtNLM"/>
    </source>
</evidence>
<dbReference type="NCBIfam" id="NF047843">
    <property type="entry name" value="MST_Rv0443"/>
    <property type="match status" value="1"/>
</dbReference>
<dbReference type="Gene3D" id="1.20.120.450">
    <property type="entry name" value="dinb family like domain"/>
    <property type="match status" value="1"/>
</dbReference>
<dbReference type="RefSeq" id="WP_183321596.1">
    <property type="nucleotide sequence ID" value="NZ_JACHVQ010000002.1"/>
</dbReference>
<keyword evidence="2" id="KW-1185">Reference proteome</keyword>
<dbReference type="EMBL" id="JACHVQ010000002">
    <property type="protein sequence ID" value="MBB2893259.1"/>
    <property type="molecule type" value="Genomic_DNA"/>
</dbReference>
<reference evidence="1 2" key="1">
    <citation type="submission" date="2020-08" db="EMBL/GenBank/DDBJ databases">
        <title>Sequencing the genomes of 1000 actinobacteria strains.</title>
        <authorList>
            <person name="Klenk H.-P."/>
        </authorList>
    </citation>
    <scope>NUCLEOTIDE SEQUENCE [LARGE SCALE GENOMIC DNA]</scope>
    <source>
        <strain evidence="1 2">DSM 105369</strain>
    </source>
</reference>
<comment type="caution">
    <text evidence="1">The sequence shown here is derived from an EMBL/GenBank/DDBJ whole genome shotgun (WGS) entry which is preliminary data.</text>
</comment>
<accession>A0A839N8X1</accession>